<proteinExistence type="predicted"/>
<evidence type="ECO:0000256" key="2">
    <source>
        <dbReference type="SAM" id="Phobius"/>
    </source>
</evidence>
<gene>
    <name evidence="3" type="ORF">LSAA_10571</name>
</gene>
<keyword evidence="2" id="KW-0472">Membrane</keyword>
<sequence length="479" mass="52279">MLILQHTKLTWRHNGEEVTQDINKGIIIANQSLVLQRIRRDQAGSYSCEASNVEGDEVSSPVAISIMYRPVCVKDQKNNLWFFNTSSGGMNLPRNSFTNKGSGSLLSYTPQTQMDYGTVLCWAENMVGMQLLPCIYHVIPASQPDPPRNCSVVNQTHDSLEVDCEAGFSSGLKQEFHMEDFHKGKPYFFGFMLSNAKGRSRSSTFDGYTLKMADKHPVVDSHHTHYSGKYEEGEQWSMFLVIVLSAALTLLIIGIAIALLAKIGRRNEGEGAPVGTGGFIRDTGHHYRTEHPRLDKSFGDTPSLMEPDKSPDIIPHFNASGFANESSEYIYGPSSGNETSLIGSPSSKKQHVDTNSTLEVPSNSSVLLLKETPNYSRMGLSRENPLGIQSPAGTSDSSGFSERGGGVEGIFAPAYLSGGTPASLLYGRAAEIGQYSTGPNTPFTNSPYSSLSRRGEKVPSSRNVNARTPLLDDDRESCV</sequence>
<dbReference type="Proteomes" id="UP000675881">
    <property type="component" value="Chromosome 5"/>
</dbReference>
<dbReference type="PROSITE" id="PS50835">
    <property type="entry name" value="IG_LIKE"/>
    <property type="match status" value="1"/>
</dbReference>
<dbReference type="Pfam" id="PF13895">
    <property type="entry name" value="Ig_2"/>
    <property type="match status" value="1"/>
</dbReference>
<feature type="compositionally biased region" description="Basic and acidic residues" evidence="1">
    <location>
        <begin position="470"/>
        <end position="479"/>
    </location>
</feature>
<feature type="region of interest" description="Disordered" evidence="1">
    <location>
        <begin position="381"/>
        <end position="404"/>
    </location>
</feature>
<feature type="compositionally biased region" description="Polar residues" evidence="1">
    <location>
        <begin position="434"/>
        <end position="452"/>
    </location>
</feature>
<dbReference type="EMBL" id="HG994584">
    <property type="protein sequence ID" value="CAF2945439.1"/>
    <property type="molecule type" value="Genomic_DNA"/>
</dbReference>
<dbReference type="InterPro" id="IPR007110">
    <property type="entry name" value="Ig-like_dom"/>
</dbReference>
<dbReference type="SUPFAM" id="SSF48726">
    <property type="entry name" value="Immunoglobulin"/>
    <property type="match status" value="2"/>
</dbReference>
<dbReference type="Gene3D" id="2.60.40.10">
    <property type="entry name" value="Immunoglobulins"/>
    <property type="match status" value="1"/>
</dbReference>
<dbReference type="AlphaFoldDB" id="A0A7R8CVQ9"/>
<feature type="transmembrane region" description="Helical" evidence="2">
    <location>
        <begin position="236"/>
        <end position="261"/>
    </location>
</feature>
<feature type="compositionally biased region" description="Polar residues" evidence="1">
    <location>
        <begin position="391"/>
        <end position="400"/>
    </location>
</feature>
<dbReference type="PANTHER" id="PTHR23278:SF32">
    <property type="entry name" value="NEUROMUSCULIN, ISOFORM E"/>
    <property type="match status" value="1"/>
</dbReference>
<keyword evidence="2" id="KW-0812">Transmembrane</keyword>
<dbReference type="PANTHER" id="PTHR23278">
    <property type="entry name" value="SIDESTEP PROTEIN"/>
    <property type="match status" value="1"/>
</dbReference>
<feature type="region of interest" description="Disordered" evidence="1">
    <location>
        <begin position="334"/>
        <end position="359"/>
    </location>
</feature>
<protein>
    <submittedName>
        <fullName evidence="3">(salmon louse) hypothetical protein</fullName>
    </submittedName>
</protein>
<organism evidence="3 4">
    <name type="scientific">Lepeophtheirus salmonis</name>
    <name type="common">Salmon louse</name>
    <name type="synonym">Caligus salmonis</name>
    <dbReference type="NCBI Taxonomy" id="72036"/>
    <lineage>
        <taxon>Eukaryota</taxon>
        <taxon>Metazoa</taxon>
        <taxon>Ecdysozoa</taxon>
        <taxon>Arthropoda</taxon>
        <taxon>Crustacea</taxon>
        <taxon>Multicrustacea</taxon>
        <taxon>Hexanauplia</taxon>
        <taxon>Copepoda</taxon>
        <taxon>Siphonostomatoida</taxon>
        <taxon>Caligidae</taxon>
        <taxon>Lepeophtheirus</taxon>
    </lineage>
</organism>
<evidence type="ECO:0000313" key="3">
    <source>
        <dbReference type="EMBL" id="CAF2945439.1"/>
    </source>
</evidence>
<keyword evidence="4" id="KW-1185">Reference proteome</keyword>
<dbReference type="InterPro" id="IPR036179">
    <property type="entry name" value="Ig-like_dom_sf"/>
</dbReference>
<accession>A0A7R8CVQ9</accession>
<keyword evidence="2" id="KW-1133">Transmembrane helix</keyword>
<dbReference type="OrthoDB" id="5843397at2759"/>
<evidence type="ECO:0000256" key="1">
    <source>
        <dbReference type="SAM" id="MobiDB-lite"/>
    </source>
</evidence>
<dbReference type="InterPro" id="IPR013783">
    <property type="entry name" value="Ig-like_fold"/>
</dbReference>
<reference evidence="3" key="1">
    <citation type="submission" date="2021-02" db="EMBL/GenBank/DDBJ databases">
        <authorList>
            <person name="Bekaert M."/>
        </authorList>
    </citation>
    <scope>NUCLEOTIDE SEQUENCE</scope>
    <source>
        <strain evidence="3">IoA-00</strain>
    </source>
</reference>
<feature type="region of interest" description="Disordered" evidence="1">
    <location>
        <begin position="433"/>
        <end position="479"/>
    </location>
</feature>
<evidence type="ECO:0000313" key="4">
    <source>
        <dbReference type="Proteomes" id="UP000675881"/>
    </source>
</evidence>
<name>A0A7R8CVQ9_LEPSM</name>